<dbReference type="Proteomes" id="UP000195667">
    <property type="component" value="Unassembled WGS sequence"/>
</dbReference>
<dbReference type="OrthoDB" id="5565434at2"/>
<dbReference type="Gene3D" id="2.60.120.1220">
    <property type="match status" value="1"/>
</dbReference>
<dbReference type="InterPro" id="IPR041007">
    <property type="entry name" value="Cu_bind_CorA"/>
</dbReference>
<feature type="signal peptide" evidence="1">
    <location>
        <begin position="1"/>
        <end position="22"/>
    </location>
</feature>
<sequence>MKTLNALSATILSVMSISVVQARITVSPFYFNASKTTANFTVSPKSWSDPKWQGFGVALSAGWGIVHAKKGQTITLAMQSATSGIHPAASVWHRGKNDPEKDNIVADVAFTQMATMSSWASLMDCVVPLPLCPVDLVMQYVVHGYDADNNPVKKTLFKGLKDGVSGRLTLNFKAAYSGVYMVAVGGYNPAPFINNRKQYLIKTSVKVK</sequence>
<reference evidence="4" key="1">
    <citation type="submission" date="2017-02" db="EMBL/GenBank/DDBJ databases">
        <authorList>
            <person name="Daims H."/>
        </authorList>
    </citation>
    <scope>NUCLEOTIDE SEQUENCE [LARGE SCALE GENOMIC DNA]</scope>
</reference>
<feature type="chain" id="PRO_5012526215" description="Copper(I)-binding protein CorA domain-containing protein" evidence="1">
    <location>
        <begin position="23"/>
        <end position="208"/>
    </location>
</feature>
<evidence type="ECO:0000256" key="1">
    <source>
        <dbReference type="SAM" id="SignalP"/>
    </source>
</evidence>
<evidence type="ECO:0000259" key="2">
    <source>
        <dbReference type="Pfam" id="PF18252"/>
    </source>
</evidence>
<evidence type="ECO:0000313" key="3">
    <source>
        <dbReference type="EMBL" id="SJM94953.1"/>
    </source>
</evidence>
<name>A0A1R4HFF7_9GAMM</name>
<evidence type="ECO:0000313" key="4">
    <source>
        <dbReference type="Proteomes" id="UP000195667"/>
    </source>
</evidence>
<gene>
    <name evidence="3" type="ORF">CRENPOLYSF1_610020</name>
</gene>
<keyword evidence="4" id="KW-1185">Reference proteome</keyword>
<accession>A0A1R4HFF7</accession>
<keyword evidence="1" id="KW-0732">Signal</keyword>
<proteinExistence type="predicted"/>
<dbReference type="EMBL" id="FUKI01000139">
    <property type="protein sequence ID" value="SJM94953.1"/>
    <property type="molecule type" value="Genomic_DNA"/>
</dbReference>
<organism evidence="3 4">
    <name type="scientific">Crenothrix polyspora</name>
    <dbReference type="NCBI Taxonomy" id="360316"/>
    <lineage>
        <taxon>Bacteria</taxon>
        <taxon>Pseudomonadati</taxon>
        <taxon>Pseudomonadota</taxon>
        <taxon>Gammaproteobacteria</taxon>
        <taxon>Methylococcales</taxon>
        <taxon>Crenotrichaceae</taxon>
        <taxon>Crenothrix</taxon>
    </lineage>
</organism>
<protein>
    <recommendedName>
        <fullName evidence="2">Copper(I)-binding protein CorA domain-containing protein</fullName>
    </recommendedName>
</protein>
<feature type="domain" description="Copper(I)-binding protein CorA" evidence="2">
    <location>
        <begin position="29"/>
        <end position="189"/>
    </location>
</feature>
<dbReference type="AlphaFoldDB" id="A0A1R4HFF7"/>
<dbReference type="Pfam" id="PF18252">
    <property type="entry name" value="Cu_bind_CorA"/>
    <property type="match status" value="1"/>
</dbReference>
<dbReference type="RefSeq" id="WP_087144564.1">
    <property type="nucleotide sequence ID" value="NZ_FUKI01000139.1"/>
</dbReference>